<sequence>MHVLPDPDPPAPNRDGDTPWSWADGEVLPPLDTRIDVETLCDALRSTQPVRHASGTGALERGHLDASLALDDHFALRCLSSAHADRV</sequence>
<proteinExistence type="predicted"/>
<protein>
    <submittedName>
        <fullName evidence="2">Uncharacterized protein</fullName>
    </submittedName>
</protein>
<dbReference type="EMBL" id="BAAABY010000039">
    <property type="protein sequence ID" value="GAA0482705.1"/>
    <property type="molecule type" value="Genomic_DNA"/>
</dbReference>
<evidence type="ECO:0000313" key="2">
    <source>
        <dbReference type="EMBL" id="GAA0482705.1"/>
    </source>
</evidence>
<keyword evidence="3" id="KW-1185">Reference proteome</keyword>
<evidence type="ECO:0000313" key="3">
    <source>
        <dbReference type="Proteomes" id="UP001500909"/>
    </source>
</evidence>
<feature type="region of interest" description="Disordered" evidence="1">
    <location>
        <begin position="1"/>
        <end position="27"/>
    </location>
</feature>
<dbReference type="Proteomes" id="UP001500909">
    <property type="component" value="Unassembled WGS sequence"/>
</dbReference>
<feature type="compositionally biased region" description="Pro residues" evidence="1">
    <location>
        <begin position="1"/>
        <end position="12"/>
    </location>
</feature>
<evidence type="ECO:0000256" key="1">
    <source>
        <dbReference type="SAM" id="MobiDB-lite"/>
    </source>
</evidence>
<organism evidence="2 3">
    <name type="scientific">Streptomyces olivaceiscleroticus</name>
    <dbReference type="NCBI Taxonomy" id="68245"/>
    <lineage>
        <taxon>Bacteria</taxon>
        <taxon>Bacillati</taxon>
        <taxon>Actinomycetota</taxon>
        <taxon>Actinomycetes</taxon>
        <taxon>Kitasatosporales</taxon>
        <taxon>Streptomycetaceae</taxon>
        <taxon>Streptomyces</taxon>
    </lineage>
</organism>
<name>A0ABP3KPX3_9ACTN</name>
<reference evidence="3" key="1">
    <citation type="journal article" date="2019" name="Int. J. Syst. Evol. Microbiol.">
        <title>The Global Catalogue of Microorganisms (GCM) 10K type strain sequencing project: providing services to taxonomists for standard genome sequencing and annotation.</title>
        <authorList>
            <consortium name="The Broad Institute Genomics Platform"/>
            <consortium name="The Broad Institute Genome Sequencing Center for Infectious Disease"/>
            <person name="Wu L."/>
            <person name="Ma J."/>
        </authorList>
    </citation>
    <scope>NUCLEOTIDE SEQUENCE [LARGE SCALE GENOMIC DNA]</scope>
    <source>
        <strain evidence="3">JCM 4805</strain>
    </source>
</reference>
<gene>
    <name evidence="2" type="ORF">GCM10010361_54470</name>
</gene>
<comment type="caution">
    <text evidence="2">The sequence shown here is derived from an EMBL/GenBank/DDBJ whole genome shotgun (WGS) entry which is preliminary data.</text>
</comment>
<accession>A0ABP3KPX3</accession>